<dbReference type="GeneID" id="30206587"/>
<dbReference type="Proteomes" id="UP000092730">
    <property type="component" value="Chromosome 2"/>
</dbReference>
<evidence type="ECO:0000256" key="1">
    <source>
        <dbReference type="SAM" id="MobiDB-lite"/>
    </source>
</evidence>
<accession>A0A1B9G8J4</accession>
<gene>
    <name evidence="2" type="ORF">I302_02188</name>
    <name evidence="3" type="ORF">I302_103487</name>
</gene>
<evidence type="ECO:0000313" key="3">
    <source>
        <dbReference type="EMBL" id="WVW81493.1"/>
    </source>
</evidence>
<proteinExistence type="predicted"/>
<reference evidence="2" key="3">
    <citation type="submission" date="2014-01" db="EMBL/GenBank/DDBJ databases">
        <title>Evolution of pathogenesis and genome organization in the Tremellales.</title>
        <authorList>
            <person name="Cuomo C."/>
            <person name="Litvintseva A."/>
            <person name="Heitman J."/>
            <person name="Chen Y."/>
            <person name="Sun S."/>
            <person name="Springer D."/>
            <person name="Dromer F."/>
            <person name="Young S."/>
            <person name="Zeng Q."/>
            <person name="Chapman S."/>
            <person name="Gujja S."/>
            <person name="Saif S."/>
            <person name="Birren B."/>
        </authorList>
    </citation>
    <scope>NUCLEOTIDE SEQUENCE</scope>
    <source>
        <strain evidence="2">CBS 10118</strain>
    </source>
</reference>
<evidence type="ECO:0000313" key="4">
    <source>
        <dbReference type="Proteomes" id="UP000092730"/>
    </source>
</evidence>
<reference evidence="3" key="4">
    <citation type="submission" date="2024-02" db="EMBL/GenBank/DDBJ databases">
        <title>Comparative genomics of Cryptococcus and Kwoniella reveals pathogenesis evolution and contrasting modes of karyotype evolution via chromosome fusion or intercentromeric recombination.</title>
        <authorList>
            <person name="Coelho M.A."/>
            <person name="David-Palma M."/>
            <person name="Shea T."/>
            <person name="Bowers K."/>
            <person name="McGinley-Smith S."/>
            <person name="Mohammad A.W."/>
            <person name="Gnirke A."/>
            <person name="Yurkov A.M."/>
            <person name="Nowrousian M."/>
            <person name="Sun S."/>
            <person name="Cuomo C.A."/>
            <person name="Heitman J."/>
        </authorList>
    </citation>
    <scope>NUCLEOTIDE SEQUENCE</scope>
    <source>
        <strain evidence="3">CBS 10118</strain>
    </source>
</reference>
<reference evidence="3" key="2">
    <citation type="submission" date="2013-07" db="EMBL/GenBank/DDBJ databases">
        <authorList>
            <consortium name="The Broad Institute Genome Sequencing Platform"/>
            <person name="Cuomo C."/>
            <person name="Litvintseva A."/>
            <person name="Chen Y."/>
            <person name="Heitman J."/>
            <person name="Sun S."/>
            <person name="Springer D."/>
            <person name="Dromer F."/>
            <person name="Young S.K."/>
            <person name="Zeng Q."/>
            <person name="Gargeya S."/>
            <person name="Fitzgerald M."/>
            <person name="Abouelleil A."/>
            <person name="Alvarado L."/>
            <person name="Berlin A.M."/>
            <person name="Chapman S.B."/>
            <person name="Dewar J."/>
            <person name="Goldberg J."/>
            <person name="Griggs A."/>
            <person name="Gujja S."/>
            <person name="Hansen M."/>
            <person name="Howarth C."/>
            <person name="Imamovic A."/>
            <person name="Larimer J."/>
            <person name="McCowan C."/>
            <person name="Murphy C."/>
            <person name="Pearson M."/>
            <person name="Priest M."/>
            <person name="Roberts A."/>
            <person name="Saif S."/>
            <person name="Shea T."/>
            <person name="Sykes S."/>
            <person name="Wortman J."/>
            <person name="Nusbaum C."/>
            <person name="Birren B."/>
        </authorList>
    </citation>
    <scope>NUCLEOTIDE SEQUENCE</scope>
    <source>
        <strain evidence="3">CBS 10118</strain>
    </source>
</reference>
<evidence type="ECO:0000313" key="2">
    <source>
        <dbReference type="EMBL" id="OCF27347.1"/>
    </source>
</evidence>
<keyword evidence="4" id="KW-1185">Reference proteome</keyword>
<sequence length="87" mass="9652">MTNVESNSSTSHAISLDEVTSIIDPQRAASAARRRSSASTVVGDAETPEGQRTQSDASRILDRYNQLDERLENFQMERCDPNRTPRG</sequence>
<dbReference type="EMBL" id="CP144542">
    <property type="protein sequence ID" value="WVW81493.1"/>
    <property type="molecule type" value="Genomic_DNA"/>
</dbReference>
<dbReference type="VEuPathDB" id="FungiDB:I302_02188"/>
<dbReference type="KEGG" id="kbi:30206587"/>
<feature type="region of interest" description="Disordered" evidence="1">
    <location>
        <begin position="1"/>
        <end position="59"/>
    </location>
</feature>
<name>A0A1B9G8J4_9TREE</name>
<dbReference type="EMBL" id="KI894019">
    <property type="protein sequence ID" value="OCF27347.1"/>
    <property type="molecule type" value="Genomic_DNA"/>
</dbReference>
<dbReference type="AlphaFoldDB" id="A0A1B9G8J4"/>
<protein>
    <submittedName>
        <fullName evidence="2">Uncharacterized protein</fullName>
    </submittedName>
</protein>
<feature type="compositionally biased region" description="Polar residues" evidence="1">
    <location>
        <begin position="1"/>
        <end position="13"/>
    </location>
</feature>
<dbReference type="RefSeq" id="XP_019048417.1">
    <property type="nucleotide sequence ID" value="XM_019188855.1"/>
</dbReference>
<organism evidence="2">
    <name type="scientific">Kwoniella bestiolae CBS 10118</name>
    <dbReference type="NCBI Taxonomy" id="1296100"/>
    <lineage>
        <taxon>Eukaryota</taxon>
        <taxon>Fungi</taxon>
        <taxon>Dikarya</taxon>
        <taxon>Basidiomycota</taxon>
        <taxon>Agaricomycotina</taxon>
        <taxon>Tremellomycetes</taxon>
        <taxon>Tremellales</taxon>
        <taxon>Cryptococcaceae</taxon>
        <taxon>Kwoniella</taxon>
    </lineage>
</organism>
<reference evidence="2" key="1">
    <citation type="submission" date="2013-07" db="EMBL/GenBank/DDBJ databases">
        <title>The Genome Sequence of Cryptococcus bestiolae CBS10118.</title>
        <authorList>
            <consortium name="The Broad Institute Genome Sequencing Platform"/>
            <person name="Cuomo C."/>
            <person name="Litvintseva A."/>
            <person name="Chen Y."/>
            <person name="Heitman J."/>
            <person name="Sun S."/>
            <person name="Springer D."/>
            <person name="Dromer F."/>
            <person name="Young S.K."/>
            <person name="Zeng Q."/>
            <person name="Gargeya S."/>
            <person name="Fitzgerald M."/>
            <person name="Abouelleil A."/>
            <person name="Alvarado L."/>
            <person name="Berlin A.M."/>
            <person name="Chapman S.B."/>
            <person name="Dewar J."/>
            <person name="Goldberg J."/>
            <person name="Griggs A."/>
            <person name="Gujja S."/>
            <person name="Hansen M."/>
            <person name="Howarth C."/>
            <person name="Imamovic A."/>
            <person name="Larimer J."/>
            <person name="McCowan C."/>
            <person name="Murphy C."/>
            <person name="Pearson M."/>
            <person name="Priest M."/>
            <person name="Roberts A."/>
            <person name="Saif S."/>
            <person name="Shea T."/>
            <person name="Sykes S."/>
            <person name="Wortman J."/>
            <person name="Nusbaum C."/>
            <person name="Birren B."/>
        </authorList>
    </citation>
    <scope>NUCLEOTIDE SEQUENCE [LARGE SCALE GENOMIC DNA]</scope>
    <source>
        <strain evidence="2">CBS 10118</strain>
    </source>
</reference>